<keyword evidence="1" id="KW-0378">Hydrolase</keyword>
<dbReference type="PANTHER" id="PTHR22901">
    <property type="entry name" value="SIALATE O-ACETYLESTERASE"/>
    <property type="match status" value="1"/>
</dbReference>
<dbReference type="InterPro" id="IPR036514">
    <property type="entry name" value="SGNH_hydro_sf"/>
</dbReference>
<dbReference type="SUPFAM" id="SSF52266">
    <property type="entry name" value="SGNH hydrolase"/>
    <property type="match status" value="1"/>
</dbReference>
<dbReference type="InterPro" id="IPR039329">
    <property type="entry name" value="SIAE"/>
</dbReference>
<dbReference type="EMBL" id="JBIPKE010000020">
    <property type="protein sequence ID" value="MFH6985735.1"/>
    <property type="molecule type" value="Genomic_DNA"/>
</dbReference>
<protein>
    <submittedName>
        <fullName evidence="3">Sialate O-acetylesterase</fullName>
    </submittedName>
</protein>
<evidence type="ECO:0000256" key="1">
    <source>
        <dbReference type="ARBA" id="ARBA00022801"/>
    </source>
</evidence>
<evidence type="ECO:0000313" key="4">
    <source>
        <dbReference type="Proteomes" id="UP001610063"/>
    </source>
</evidence>
<dbReference type="Gene3D" id="3.40.50.1110">
    <property type="entry name" value="SGNH hydrolase"/>
    <property type="match status" value="2"/>
</dbReference>
<keyword evidence="4" id="KW-1185">Reference proteome</keyword>
<proteinExistence type="predicted"/>
<evidence type="ECO:0000313" key="3">
    <source>
        <dbReference type="EMBL" id="MFH6985735.1"/>
    </source>
</evidence>
<comment type="caution">
    <text evidence="3">The sequence shown here is derived from an EMBL/GenBank/DDBJ whole genome shotgun (WGS) entry which is preliminary data.</text>
</comment>
<dbReference type="SUPFAM" id="SSF49785">
    <property type="entry name" value="Galactose-binding domain-like"/>
    <property type="match status" value="1"/>
</dbReference>
<dbReference type="Pfam" id="PF03629">
    <property type="entry name" value="SASA"/>
    <property type="match status" value="2"/>
</dbReference>
<dbReference type="RefSeq" id="WP_395419135.1">
    <property type="nucleotide sequence ID" value="NZ_JBIPKE010000020.1"/>
</dbReference>
<dbReference type="Proteomes" id="UP001610063">
    <property type="component" value="Unassembled WGS sequence"/>
</dbReference>
<accession>A0ABW7NDP5</accession>
<dbReference type="InterPro" id="IPR005181">
    <property type="entry name" value="SASA"/>
</dbReference>
<reference evidence="3 4" key="1">
    <citation type="journal article" date="2013" name="Int. J. Syst. Evol. Microbiol.">
        <title>Marinoscillum luteum sp. nov., isolated from marine sediment.</title>
        <authorList>
            <person name="Cha I.T."/>
            <person name="Park S.J."/>
            <person name="Kim S.J."/>
            <person name="Kim J.G."/>
            <person name="Jung M.Y."/>
            <person name="Shin K.S."/>
            <person name="Kwon K.K."/>
            <person name="Yang S.H."/>
            <person name="Seo Y.S."/>
            <person name="Rhee S.K."/>
        </authorList>
    </citation>
    <scope>NUCLEOTIDE SEQUENCE [LARGE SCALE GENOMIC DNA]</scope>
    <source>
        <strain evidence="3 4">KCTC 23939</strain>
    </source>
</reference>
<sequence length="644" mass="72270">MRKVLKSLLLPLLLLLSLCTTGQLRLPRLVSDGMILQRGADVKIWGWDTPNQAINIDFRDVTYLAKTTPEGTWEIKLPSLEAGGPYQMTISGSEVITLEDILIGDVWICSGQSNMELTMQRASPIYAKEIATAENPLIRQFNVSTRYDFKKPQSDFEKGEWVKATPETVMSFSAVAYFFGRALFEKYQVPIGLINTSLGGSPAEAWMSEKTLMEFPKHFDELQRFKDDDLINEIQNSDNERIGAWYRTLLQKDAGNKNTPWNTPDLNTDAWPSMPIPGYWADQPIGPVNGVVWFRKEINLPPSMKDQPAKLLMGRIIDADSVFVNGVFVGTTSYQYPPRRYEVPAGVLRAGKNILTVRVINSSGKGGFVPDKPYTLTVGHKTIDLTGDWKYQLGAEMELLGPPTFIRWKPGGLYNGMLAPLFNYTIKGAIWYQGESNASRAKEYRTLFPAMIADWRTQWDQGVFPFLFVQLANYMETKATPGPSDWAMLREAQLQALSVPNTAMAVITDIGEWNDIHPLNKKDVGNRLALAAAKLAYGDDLVHSGPVYKDFQIKGNKMILTFEHTGSGLKIKGEELKGFAIAGKNQKFVWAKAKIKGNQITVWSADIKEPVAVRYAWADNPDQANLYNQEGLPASPFRTDQWEE</sequence>
<evidence type="ECO:0000259" key="2">
    <source>
        <dbReference type="Pfam" id="PF03629"/>
    </source>
</evidence>
<name>A0ABW7NDP5_9BACT</name>
<dbReference type="InterPro" id="IPR008979">
    <property type="entry name" value="Galactose-bd-like_sf"/>
</dbReference>
<gene>
    <name evidence="3" type="ORF">ACHKAR_19940</name>
</gene>
<organism evidence="3 4">
    <name type="scientific">Marinoscillum luteum</name>
    <dbReference type="NCBI Taxonomy" id="861051"/>
    <lineage>
        <taxon>Bacteria</taxon>
        <taxon>Pseudomonadati</taxon>
        <taxon>Bacteroidota</taxon>
        <taxon>Cytophagia</taxon>
        <taxon>Cytophagales</taxon>
        <taxon>Reichenbachiellaceae</taxon>
        <taxon>Marinoscillum</taxon>
    </lineage>
</organism>
<feature type="domain" description="Sialate O-acetylesterase" evidence="2">
    <location>
        <begin position="408"/>
        <end position="529"/>
    </location>
</feature>
<feature type="domain" description="Sialate O-acetylesterase" evidence="2">
    <location>
        <begin position="105"/>
        <end position="212"/>
    </location>
</feature>
<dbReference type="PANTHER" id="PTHR22901:SF0">
    <property type="entry name" value="SIALATE O-ACETYLESTERASE"/>
    <property type="match status" value="1"/>
</dbReference>